<accession>A0A6J7WDT9</accession>
<organism evidence="1">
    <name type="scientific">freshwater metagenome</name>
    <dbReference type="NCBI Taxonomy" id="449393"/>
    <lineage>
        <taxon>unclassified sequences</taxon>
        <taxon>metagenomes</taxon>
        <taxon>ecological metagenomes</taxon>
    </lineage>
</organism>
<dbReference type="AlphaFoldDB" id="A0A6J7WDT9"/>
<evidence type="ECO:0000313" key="1">
    <source>
        <dbReference type="EMBL" id="CAB5155961.1"/>
    </source>
</evidence>
<name>A0A6J7WDT9_9ZZZZ</name>
<sequence>MEITALAAAAQSYVMRFRRSRTDGSTLISLSNNNLKASPSFSMNAK</sequence>
<proteinExistence type="predicted"/>
<protein>
    <submittedName>
        <fullName evidence="1">Unannotated protein</fullName>
    </submittedName>
</protein>
<reference evidence="1" key="1">
    <citation type="submission" date="2020-05" db="EMBL/GenBank/DDBJ databases">
        <authorList>
            <person name="Chiriac C."/>
            <person name="Salcher M."/>
            <person name="Ghai R."/>
            <person name="Kavagutti S V."/>
        </authorList>
    </citation>
    <scope>NUCLEOTIDE SEQUENCE</scope>
</reference>
<gene>
    <name evidence="1" type="ORF">UFOPK4444_00972</name>
</gene>
<dbReference type="EMBL" id="CAFBRZ010000055">
    <property type="protein sequence ID" value="CAB5155961.1"/>
    <property type="molecule type" value="Genomic_DNA"/>
</dbReference>